<dbReference type="GO" id="GO:0006935">
    <property type="term" value="P:chemotaxis"/>
    <property type="evidence" value="ECO:0007669"/>
    <property type="project" value="InterPro"/>
</dbReference>
<protein>
    <submittedName>
        <fullName evidence="2">Flagellar motor switch protein G</fullName>
    </submittedName>
</protein>
<comment type="caution">
    <text evidence="2">The sequence shown here is derived from an EMBL/GenBank/DDBJ whole genome shotgun (WGS) entry which is preliminary data.</text>
</comment>
<evidence type="ECO:0000259" key="1">
    <source>
        <dbReference type="Pfam" id="PF01706"/>
    </source>
</evidence>
<dbReference type="Proteomes" id="UP000003240">
    <property type="component" value="Unassembled WGS sequence"/>
</dbReference>
<keyword evidence="3" id="KW-1185">Reference proteome</keyword>
<dbReference type="InterPro" id="IPR011002">
    <property type="entry name" value="FliG_a-hlx"/>
</dbReference>
<dbReference type="PANTHER" id="PTHR30534">
    <property type="entry name" value="FLAGELLAR MOTOR SWITCH PROTEIN FLIG"/>
    <property type="match status" value="1"/>
</dbReference>
<accession>F7NJR4</accession>
<dbReference type="GO" id="GO:0009288">
    <property type="term" value="C:bacterial-type flagellum"/>
    <property type="evidence" value="ECO:0007669"/>
    <property type="project" value="InterPro"/>
</dbReference>
<dbReference type="SUPFAM" id="SSF48029">
    <property type="entry name" value="FliG"/>
    <property type="match status" value="2"/>
</dbReference>
<proteinExistence type="predicted"/>
<gene>
    <name evidence="2" type="ORF">ALO_11609</name>
</gene>
<sequence>MNYTPTGIDTTKNIRPAGHEPELAKQIIALLLACSDAQGAASLLSSLPGQAQPEIILWLLQAQKNPPALISLLGSAFGAETAAATQSLVHCQPETVARILQGIQPEAVKDILQSLHKLDPDLASQLEDRLFFFEDLNRIQDLELQAILRKLDLSKFPLALTGAGEELKNKILKNISTRSGQHLLEECEYLSDKEIDPKEVWETRRRIMNAIQDLSDAGEIRLPRRRHVSLIKPEDYASVPEETRKIVTRPVNVLQMLDDALLQEVFDSLPAQDIFRALLWVSQDLKTRCFSLLGNRWYDLTEEENSYLANPNLSAKEVEASVHKLSETVKQVHGRKLSS</sequence>
<dbReference type="PANTHER" id="PTHR30534:SF0">
    <property type="entry name" value="FLAGELLAR MOTOR SWITCH PROTEIN FLIG"/>
    <property type="match status" value="1"/>
</dbReference>
<dbReference type="AlphaFoldDB" id="F7NJR4"/>
<evidence type="ECO:0000313" key="3">
    <source>
        <dbReference type="Proteomes" id="UP000003240"/>
    </source>
</evidence>
<dbReference type="EMBL" id="AFGF01000098">
    <property type="protein sequence ID" value="EGO63720.1"/>
    <property type="molecule type" value="Genomic_DNA"/>
</dbReference>
<dbReference type="Pfam" id="PF01706">
    <property type="entry name" value="FliG_C"/>
    <property type="match status" value="1"/>
</dbReference>
<dbReference type="eggNOG" id="COG1536">
    <property type="taxonomic scope" value="Bacteria"/>
</dbReference>
<keyword evidence="2" id="KW-0282">Flagellum</keyword>
<dbReference type="InterPro" id="IPR000090">
    <property type="entry name" value="Flg_Motor_Flig"/>
</dbReference>
<dbReference type="RefSeq" id="WP_004095738.1">
    <property type="nucleotide sequence ID" value="NZ_AFGF01000098.1"/>
</dbReference>
<evidence type="ECO:0000313" key="2">
    <source>
        <dbReference type="EMBL" id="EGO63720.1"/>
    </source>
</evidence>
<reference evidence="2 3" key="1">
    <citation type="journal article" date="2011" name="EMBO J.">
        <title>Structural diversity of bacterial flagellar motors.</title>
        <authorList>
            <person name="Chen S."/>
            <person name="Beeby M."/>
            <person name="Murphy G.E."/>
            <person name="Leadbetter J.R."/>
            <person name="Hendrixson D.R."/>
            <person name="Briegel A."/>
            <person name="Li Z."/>
            <person name="Shi J."/>
            <person name="Tocheva E.I."/>
            <person name="Muller A."/>
            <person name="Dobro M.J."/>
            <person name="Jensen G.J."/>
        </authorList>
    </citation>
    <scope>NUCLEOTIDE SEQUENCE [LARGE SCALE GENOMIC DNA]</scope>
    <source>
        <strain evidence="2 3">DSM 6540</strain>
    </source>
</reference>
<dbReference type="GO" id="GO:0003774">
    <property type="term" value="F:cytoskeletal motor activity"/>
    <property type="evidence" value="ECO:0007669"/>
    <property type="project" value="InterPro"/>
</dbReference>
<organism evidence="2 3">
    <name type="scientific">Acetonema longum DSM 6540</name>
    <dbReference type="NCBI Taxonomy" id="1009370"/>
    <lineage>
        <taxon>Bacteria</taxon>
        <taxon>Bacillati</taxon>
        <taxon>Bacillota</taxon>
        <taxon>Negativicutes</taxon>
        <taxon>Acetonemataceae</taxon>
        <taxon>Acetonema</taxon>
    </lineage>
</organism>
<keyword evidence="2" id="KW-0969">Cilium</keyword>
<name>F7NJR4_9FIRM</name>
<dbReference type="Gene3D" id="1.10.220.30">
    <property type="match status" value="3"/>
</dbReference>
<dbReference type="InterPro" id="IPR023087">
    <property type="entry name" value="Flg_Motor_Flig_C"/>
</dbReference>
<dbReference type="STRING" id="1009370.ALO_11609"/>
<keyword evidence="2" id="KW-0966">Cell projection</keyword>
<dbReference type="GO" id="GO:0071973">
    <property type="term" value="P:bacterial-type flagellum-dependent cell motility"/>
    <property type="evidence" value="ECO:0007669"/>
    <property type="project" value="InterPro"/>
</dbReference>
<feature type="domain" description="Flagellar motor switch protein FliG C-terminal" evidence="1">
    <location>
        <begin position="114"/>
        <end position="222"/>
    </location>
</feature>